<name>A0A5C5TWH0_9GAMM</name>
<protein>
    <submittedName>
        <fullName evidence="3">Polyisoprenoid-binding protein</fullName>
    </submittedName>
</protein>
<sequence length="192" mass="20951">MRTIPLLLAVLLPAAMPATAAEVRYELDPAHTFPSFEADHLGGLSVWRGKFNRSRGWVTLDREAGDGRLEVVVETGSVDFGLDAMDEHARGPDLLDVDRHPEARYTGRLAGFADGRPTRVEGELTLRGVTRPLALEILSFQCMPHPLHGRELCGADALARFQRDDFGIGAGKAYGFDMAVTLRIQVEAVAAE</sequence>
<dbReference type="SUPFAM" id="SSF101874">
    <property type="entry name" value="YceI-like"/>
    <property type="match status" value="1"/>
</dbReference>
<dbReference type="Proteomes" id="UP000315949">
    <property type="component" value="Unassembled WGS sequence"/>
</dbReference>
<organism evidence="3 4">
    <name type="scientific">Luteimonas wenzhouensis</name>
    <dbReference type="NCBI Taxonomy" id="2599615"/>
    <lineage>
        <taxon>Bacteria</taxon>
        <taxon>Pseudomonadati</taxon>
        <taxon>Pseudomonadota</taxon>
        <taxon>Gammaproteobacteria</taxon>
        <taxon>Lysobacterales</taxon>
        <taxon>Lysobacteraceae</taxon>
        <taxon>Luteimonas</taxon>
    </lineage>
</organism>
<dbReference type="EMBL" id="VOHE01000006">
    <property type="protein sequence ID" value="TWT17977.1"/>
    <property type="molecule type" value="Genomic_DNA"/>
</dbReference>
<dbReference type="PANTHER" id="PTHR34406:SF2">
    <property type="entry name" value="PERIPLASMIC PROTEIN"/>
    <property type="match status" value="1"/>
</dbReference>
<dbReference type="SMART" id="SM00867">
    <property type="entry name" value="YceI"/>
    <property type="match status" value="1"/>
</dbReference>
<evidence type="ECO:0000313" key="3">
    <source>
        <dbReference type="EMBL" id="TWT17977.1"/>
    </source>
</evidence>
<evidence type="ECO:0000313" key="4">
    <source>
        <dbReference type="Proteomes" id="UP000315949"/>
    </source>
</evidence>
<reference evidence="3 4" key="1">
    <citation type="submission" date="2019-07" db="EMBL/GenBank/DDBJ databases">
        <title>Luteimonas sp. YD-1 nov., isolated from acidic soil.</title>
        <authorList>
            <person name="Zhou J."/>
        </authorList>
    </citation>
    <scope>NUCLEOTIDE SEQUENCE [LARGE SCALE GENOMIC DNA]</scope>
    <source>
        <strain evidence="3 4">YD-1</strain>
    </source>
</reference>
<dbReference type="InterPro" id="IPR036761">
    <property type="entry name" value="TTHA0802/YceI-like_sf"/>
</dbReference>
<proteinExistence type="predicted"/>
<keyword evidence="4" id="KW-1185">Reference proteome</keyword>
<comment type="caution">
    <text evidence="3">The sequence shown here is derived from an EMBL/GenBank/DDBJ whole genome shotgun (WGS) entry which is preliminary data.</text>
</comment>
<dbReference type="RefSeq" id="WP_146313096.1">
    <property type="nucleotide sequence ID" value="NZ_VOHE01000006.1"/>
</dbReference>
<feature type="chain" id="PRO_5022816207" evidence="1">
    <location>
        <begin position="21"/>
        <end position="192"/>
    </location>
</feature>
<accession>A0A5C5TWH0</accession>
<dbReference type="Gene3D" id="2.40.128.110">
    <property type="entry name" value="Lipid/polyisoprenoid-binding, YceI-like"/>
    <property type="match status" value="1"/>
</dbReference>
<gene>
    <name evidence="3" type="ORF">FQY79_11745</name>
</gene>
<evidence type="ECO:0000256" key="1">
    <source>
        <dbReference type="SAM" id="SignalP"/>
    </source>
</evidence>
<dbReference type="PANTHER" id="PTHR34406">
    <property type="entry name" value="PROTEIN YCEI"/>
    <property type="match status" value="1"/>
</dbReference>
<dbReference type="AlphaFoldDB" id="A0A5C5TWH0"/>
<evidence type="ECO:0000259" key="2">
    <source>
        <dbReference type="SMART" id="SM00867"/>
    </source>
</evidence>
<dbReference type="InterPro" id="IPR007372">
    <property type="entry name" value="Lipid/polyisoprenoid-bd_YceI"/>
</dbReference>
<dbReference type="Pfam" id="PF04264">
    <property type="entry name" value="YceI"/>
    <property type="match status" value="1"/>
</dbReference>
<keyword evidence="1" id="KW-0732">Signal</keyword>
<feature type="signal peptide" evidence="1">
    <location>
        <begin position="1"/>
        <end position="20"/>
    </location>
</feature>
<dbReference type="OrthoDB" id="9811006at2"/>
<feature type="domain" description="Lipid/polyisoprenoid-binding YceI-like" evidence="2">
    <location>
        <begin position="24"/>
        <end position="189"/>
    </location>
</feature>